<feature type="domain" description="Thioredoxin" evidence="2">
    <location>
        <begin position="1"/>
        <end position="96"/>
    </location>
</feature>
<comment type="similarity">
    <text evidence="1">Belongs to the protein disulfide isomerase family.</text>
</comment>
<dbReference type="InterPro" id="IPR017937">
    <property type="entry name" value="Thioredoxin_CS"/>
</dbReference>
<dbReference type="InterPro" id="IPR036249">
    <property type="entry name" value="Thioredoxin-like_sf"/>
</dbReference>
<dbReference type="CDD" id="cd02961">
    <property type="entry name" value="PDI_a_family"/>
    <property type="match status" value="1"/>
</dbReference>
<dbReference type="PANTHER" id="PTHR45672">
    <property type="entry name" value="PROTEIN DISULFIDE-ISOMERASE C17H9.14C-RELATED"/>
    <property type="match status" value="1"/>
</dbReference>
<evidence type="ECO:0000256" key="1">
    <source>
        <dbReference type="ARBA" id="ARBA00006347"/>
    </source>
</evidence>
<dbReference type="EMBL" id="MN739831">
    <property type="protein sequence ID" value="QHT73748.1"/>
    <property type="molecule type" value="Genomic_DNA"/>
</dbReference>
<dbReference type="GO" id="GO:0006457">
    <property type="term" value="P:protein folding"/>
    <property type="evidence" value="ECO:0007669"/>
    <property type="project" value="TreeGrafter"/>
</dbReference>
<dbReference type="Pfam" id="PF00085">
    <property type="entry name" value="Thioredoxin"/>
    <property type="match status" value="1"/>
</dbReference>
<protein>
    <recommendedName>
        <fullName evidence="2">Thioredoxin domain-containing protein</fullName>
    </recommendedName>
</protein>
<name>A0A6C0GZM0_9ZZZZ</name>
<dbReference type="AlphaFoldDB" id="A0A6C0GZM0"/>
<dbReference type="GO" id="GO:0005783">
    <property type="term" value="C:endoplasmic reticulum"/>
    <property type="evidence" value="ECO:0007669"/>
    <property type="project" value="TreeGrafter"/>
</dbReference>
<dbReference type="PROSITE" id="PS51352">
    <property type="entry name" value="THIOREDOXIN_2"/>
    <property type="match status" value="1"/>
</dbReference>
<dbReference type="GO" id="GO:0003756">
    <property type="term" value="F:protein disulfide isomerase activity"/>
    <property type="evidence" value="ECO:0007669"/>
    <property type="project" value="TreeGrafter"/>
</dbReference>
<organism evidence="3">
    <name type="scientific">viral metagenome</name>
    <dbReference type="NCBI Taxonomy" id="1070528"/>
    <lineage>
        <taxon>unclassified sequences</taxon>
        <taxon>metagenomes</taxon>
        <taxon>organismal metagenomes</taxon>
    </lineage>
</organism>
<evidence type="ECO:0000313" key="3">
    <source>
        <dbReference type="EMBL" id="QHT73748.1"/>
    </source>
</evidence>
<dbReference type="InterPro" id="IPR051063">
    <property type="entry name" value="PDI"/>
</dbReference>
<evidence type="ECO:0000259" key="2">
    <source>
        <dbReference type="PROSITE" id="PS51352"/>
    </source>
</evidence>
<dbReference type="PROSITE" id="PS00194">
    <property type="entry name" value="THIOREDOXIN_1"/>
    <property type="match status" value="1"/>
</dbReference>
<dbReference type="InterPro" id="IPR013766">
    <property type="entry name" value="Thioredoxin_domain"/>
</dbReference>
<accession>A0A6C0GZM0</accession>
<proteinExistence type="inferred from homology"/>
<dbReference type="Gene3D" id="3.40.30.10">
    <property type="entry name" value="Glutaredoxin"/>
    <property type="match status" value="1"/>
</dbReference>
<reference evidence="3" key="1">
    <citation type="journal article" date="2020" name="Nature">
        <title>Giant virus diversity and host interactions through global metagenomics.</title>
        <authorList>
            <person name="Schulz F."/>
            <person name="Roux S."/>
            <person name="Paez-Espino D."/>
            <person name="Jungbluth S."/>
            <person name="Walsh D.A."/>
            <person name="Denef V.J."/>
            <person name="McMahon K.D."/>
            <person name="Konstantinidis K.T."/>
            <person name="Eloe-Fadrosh E.A."/>
            <person name="Kyrpides N.C."/>
            <person name="Woyke T."/>
        </authorList>
    </citation>
    <scope>NUCLEOTIDE SEQUENCE</scope>
    <source>
        <strain evidence="3">GVMAG-M-3300023179-4</strain>
    </source>
</reference>
<dbReference type="SUPFAM" id="SSF52833">
    <property type="entry name" value="Thioredoxin-like"/>
    <property type="match status" value="1"/>
</dbReference>
<sequence length="102" mass="11985">MKYNLKNPSLLLFHADWCGHCQRLMPTFDKFSENINKSKLNIVKFNADKDPNYIKSFNVEGFPTILLHVPKENKYINYNGDRSITDLVKFVNENNNIDITQF</sequence>